<dbReference type="InterPro" id="IPR009003">
    <property type="entry name" value="Peptidase_S1_PA"/>
</dbReference>
<keyword evidence="3" id="KW-1185">Reference proteome</keyword>
<dbReference type="GO" id="GO:0004252">
    <property type="term" value="F:serine-type endopeptidase activity"/>
    <property type="evidence" value="ECO:0007669"/>
    <property type="project" value="InterPro"/>
</dbReference>
<dbReference type="AlphaFoldDB" id="A0A834KF44"/>
<evidence type="ECO:0000313" key="3">
    <source>
        <dbReference type="Proteomes" id="UP000614350"/>
    </source>
</evidence>
<dbReference type="SUPFAM" id="SSF51695">
    <property type="entry name" value="PLC-like phosphodiesterases"/>
    <property type="match status" value="1"/>
</dbReference>
<dbReference type="InterPro" id="IPR043504">
    <property type="entry name" value="Peptidase_S1_PA_chymotrypsin"/>
</dbReference>
<dbReference type="PRINTS" id="PR00722">
    <property type="entry name" value="CHYMOTRYPSIN"/>
</dbReference>
<evidence type="ECO:0000313" key="2">
    <source>
        <dbReference type="EMBL" id="KAF7405475.1"/>
    </source>
</evidence>
<proteinExistence type="predicted"/>
<evidence type="ECO:0000259" key="1">
    <source>
        <dbReference type="PROSITE" id="PS50240"/>
    </source>
</evidence>
<dbReference type="Gene3D" id="2.40.10.10">
    <property type="entry name" value="Trypsin-like serine proteases"/>
    <property type="match status" value="1"/>
</dbReference>
<dbReference type="PANTHER" id="PTHR24260">
    <property type="match status" value="1"/>
</dbReference>
<dbReference type="Gene3D" id="3.20.20.190">
    <property type="entry name" value="Phosphatidylinositol (PI) phosphodiesterase"/>
    <property type="match status" value="1"/>
</dbReference>
<dbReference type="InterPro" id="IPR001314">
    <property type="entry name" value="Peptidase_S1A"/>
</dbReference>
<dbReference type="GO" id="GO:0006508">
    <property type="term" value="P:proteolysis"/>
    <property type="evidence" value="ECO:0007669"/>
    <property type="project" value="InterPro"/>
</dbReference>
<organism evidence="2 3">
    <name type="scientific">Vespula vulgaris</name>
    <name type="common">Yellow jacket</name>
    <name type="synonym">Wasp</name>
    <dbReference type="NCBI Taxonomy" id="7454"/>
    <lineage>
        <taxon>Eukaryota</taxon>
        <taxon>Metazoa</taxon>
        <taxon>Ecdysozoa</taxon>
        <taxon>Arthropoda</taxon>
        <taxon>Hexapoda</taxon>
        <taxon>Insecta</taxon>
        <taxon>Pterygota</taxon>
        <taxon>Neoptera</taxon>
        <taxon>Endopterygota</taxon>
        <taxon>Hymenoptera</taxon>
        <taxon>Apocrita</taxon>
        <taxon>Aculeata</taxon>
        <taxon>Vespoidea</taxon>
        <taxon>Vespidae</taxon>
        <taxon>Vespinae</taxon>
        <taxon>Vespula</taxon>
    </lineage>
</organism>
<reference evidence="2" key="1">
    <citation type="journal article" date="2020" name="G3 (Bethesda)">
        <title>High-Quality Assemblies for Three Invasive Social Wasps from the &lt;i&gt;Vespula&lt;/i&gt; Genus.</title>
        <authorList>
            <person name="Harrop T.W.R."/>
            <person name="Guhlin J."/>
            <person name="McLaughlin G.M."/>
            <person name="Permina E."/>
            <person name="Stockwell P."/>
            <person name="Gilligan J."/>
            <person name="Le Lec M.F."/>
            <person name="Gruber M.A.M."/>
            <person name="Quinn O."/>
            <person name="Lovegrove M."/>
            <person name="Duncan E.J."/>
            <person name="Remnant E.J."/>
            <person name="Van Eeckhoven J."/>
            <person name="Graham B."/>
            <person name="Knapp R.A."/>
            <person name="Langford K.W."/>
            <person name="Kronenberg Z."/>
            <person name="Press M.O."/>
            <person name="Eacker S.M."/>
            <person name="Wilson-Rankin E.E."/>
            <person name="Purcell J."/>
            <person name="Lester P.J."/>
            <person name="Dearden P.K."/>
        </authorList>
    </citation>
    <scope>NUCLEOTIDE SEQUENCE</scope>
    <source>
        <strain evidence="2">Marl-1</strain>
    </source>
</reference>
<dbReference type="PROSITE" id="PS50240">
    <property type="entry name" value="TRYPSIN_DOM"/>
    <property type="match status" value="1"/>
</dbReference>
<dbReference type="Proteomes" id="UP000614350">
    <property type="component" value="Unassembled WGS sequence"/>
</dbReference>
<name>A0A834KF44_VESVU</name>
<dbReference type="SMART" id="SM00020">
    <property type="entry name" value="Tryp_SPc"/>
    <property type="match status" value="1"/>
</dbReference>
<gene>
    <name evidence="2" type="ORF">HZH66_004381</name>
</gene>
<dbReference type="GO" id="GO:0008081">
    <property type="term" value="F:phosphoric diester hydrolase activity"/>
    <property type="evidence" value="ECO:0007669"/>
    <property type="project" value="InterPro"/>
</dbReference>
<protein>
    <recommendedName>
        <fullName evidence="1">Peptidase S1 domain-containing protein</fullName>
    </recommendedName>
</protein>
<dbReference type="InterPro" id="IPR017946">
    <property type="entry name" value="PLC-like_Pdiesterase_TIM-brl"/>
</dbReference>
<dbReference type="Pfam" id="PF00089">
    <property type="entry name" value="Trypsin"/>
    <property type="match status" value="1"/>
</dbReference>
<dbReference type="InterPro" id="IPR001254">
    <property type="entry name" value="Trypsin_dom"/>
</dbReference>
<dbReference type="PANTHER" id="PTHR24260:SF145">
    <property type="entry name" value="FI17609P1-RELATED"/>
    <property type="match status" value="1"/>
</dbReference>
<accession>A0A834KF44</accession>
<feature type="domain" description="Peptidase S1" evidence="1">
    <location>
        <begin position="466"/>
        <end position="719"/>
    </location>
</feature>
<dbReference type="GO" id="GO:0006629">
    <property type="term" value="P:lipid metabolic process"/>
    <property type="evidence" value="ECO:0007669"/>
    <property type="project" value="InterPro"/>
</dbReference>
<dbReference type="CDD" id="cd00190">
    <property type="entry name" value="Tryp_SPc"/>
    <property type="match status" value="1"/>
</dbReference>
<dbReference type="SUPFAM" id="SSF50494">
    <property type="entry name" value="Trypsin-like serine proteases"/>
    <property type="match status" value="1"/>
</dbReference>
<comment type="caution">
    <text evidence="2">The sequence shown here is derived from an EMBL/GenBank/DDBJ whole genome shotgun (WGS) entry which is preliminary data.</text>
</comment>
<dbReference type="InterPro" id="IPR051333">
    <property type="entry name" value="CLIP_Serine_Protease"/>
</dbReference>
<dbReference type="EMBL" id="JACSEA010000003">
    <property type="protein sequence ID" value="KAF7405475.1"/>
    <property type="molecule type" value="Genomic_DNA"/>
</dbReference>
<sequence>MILKVRTKETCSLDNGDDFQESHVGLIISPMMSESMIRELEVYWNHPKYRSDSDRIALYRDDPANGSEPILILEPKSSSGIKGTGIQAEYLPTTNLTYRRQCLEYYVAWLRNGTLRKVNCLETRPNWMAERKEILGPLKMNKIFLPGTHDSASYAIHKRADREDIIEKYVITQVKMDSRIDYKSSLRPIRATFEIFHSFQDVDVLAQLIYGVRYLDIRVGYYPRTNEIWWANHGIVQLMPLRIIIEQVKEFLDNTEEIVIFDVQEFPVGFHKNLSIHQQFVKYLEKQFMGYYLPYKTGWFTTLNAIWSSKRRLIIGYDEKQIVSFYESLWPCVTHQWGNVRTIDDLYRYLNRIETSSQWDNKTTPRSAMAELTPNTWDVILNRLGGLRRMADRVNANVTSWYATKWQRTANIVAVDFVRGSGIVETSIEPKVCCDVSSYSSRPLSPEQNIRSLLESKSNCECGKSLIKNNIDTFGTYPFLARIGFINLQKGNMKYPCSGTIINERTVITTASCALANSQIYKLYPEILDVISVEYAVAIGEFNTETDPDCNPLFCGRNVQLYNISYIIKHPNYCADTFANNIALIHLEKPIHFEVTAQPVCLLPREIYVKAGSNTVLIGWGKLSNQKDLSTMQQELKMTLLPKQNCWDFLNQGYSVELCASGETEPCSAYNGSPLLYKYSDTYFLVGILSYGSNCDEKSNSPLVFVDVQKYARWLLENL</sequence>